<dbReference type="RefSeq" id="WP_370565532.1">
    <property type="nucleotide sequence ID" value="NZ_JBFWIB010000018.1"/>
</dbReference>
<dbReference type="Proteomes" id="UP001566331">
    <property type="component" value="Unassembled WGS sequence"/>
</dbReference>
<comment type="caution">
    <text evidence="2">The sequence shown here is derived from an EMBL/GenBank/DDBJ whole genome shotgun (WGS) entry which is preliminary data.</text>
</comment>
<reference evidence="2 3" key="1">
    <citation type="submission" date="2024-07" db="EMBL/GenBank/DDBJ databases">
        <title>Luteimonas salilacus sp. nov., isolated from the shore soil of Salt Lake in Tibet of China.</title>
        <authorList>
            <person name="Zhang X."/>
            <person name="Li A."/>
        </authorList>
    </citation>
    <scope>NUCLEOTIDE SEQUENCE [LARGE SCALE GENOMIC DNA]</scope>
    <source>
        <strain evidence="2 3">B3-2-R+30</strain>
    </source>
</reference>
<keyword evidence="1" id="KW-0732">Signal</keyword>
<evidence type="ECO:0000313" key="2">
    <source>
        <dbReference type="EMBL" id="MEZ0474739.1"/>
    </source>
</evidence>
<feature type="signal peptide" evidence="1">
    <location>
        <begin position="1"/>
        <end position="23"/>
    </location>
</feature>
<feature type="chain" id="PRO_5047379984" evidence="1">
    <location>
        <begin position="24"/>
        <end position="101"/>
    </location>
</feature>
<dbReference type="PROSITE" id="PS51257">
    <property type="entry name" value="PROKAR_LIPOPROTEIN"/>
    <property type="match status" value="1"/>
</dbReference>
<evidence type="ECO:0000256" key="1">
    <source>
        <dbReference type="SAM" id="SignalP"/>
    </source>
</evidence>
<organism evidence="2 3">
    <name type="scientific">Luteimonas salinilitoris</name>
    <dbReference type="NCBI Taxonomy" id="3237697"/>
    <lineage>
        <taxon>Bacteria</taxon>
        <taxon>Pseudomonadati</taxon>
        <taxon>Pseudomonadota</taxon>
        <taxon>Gammaproteobacteria</taxon>
        <taxon>Lysobacterales</taxon>
        <taxon>Lysobacteraceae</taxon>
        <taxon>Luteimonas</taxon>
    </lineage>
</organism>
<sequence length="101" mass="10642">MLSIRSAAALAFALACLPTAVFAGDAPMYEPDAENPPPSLPLNSFQRFDALPVAMGAAWSFGATDKTMLIRVSTMISEYLRQNHAQAVGGSISQAPEVDGE</sequence>
<dbReference type="EMBL" id="JBFWIC010000009">
    <property type="protein sequence ID" value="MEZ0474739.1"/>
    <property type="molecule type" value="Genomic_DNA"/>
</dbReference>
<name>A0ABV4HTK4_9GAMM</name>
<accession>A0ABV4HTK4</accession>
<evidence type="ECO:0000313" key="3">
    <source>
        <dbReference type="Proteomes" id="UP001566331"/>
    </source>
</evidence>
<keyword evidence="3" id="KW-1185">Reference proteome</keyword>
<proteinExistence type="predicted"/>
<protein>
    <submittedName>
        <fullName evidence="2">Uncharacterized protein</fullName>
    </submittedName>
</protein>
<gene>
    <name evidence="2" type="ORF">AB6713_08920</name>
</gene>